<dbReference type="Pfam" id="PF00536">
    <property type="entry name" value="SAM_1"/>
    <property type="match status" value="1"/>
</dbReference>
<reference evidence="8" key="1">
    <citation type="journal article" date="2020" name="Nat. Ecol. Evol.">
        <title>Deeply conserved synteny resolves early events in vertebrate evolution.</title>
        <authorList>
            <person name="Simakov O."/>
            <person name="Marletaz F."/>
            <person name="Yue J.X."/>
            <person name="O'Connell B."/>
            <person name="Jenkins J."/>
            <person name="Brandt A."/>
            <person name="Calef R."/>
            <person name="Tung C.H."/>
            <person name="Huang T.K."/>
            <person name="Schmutz J."/>
            <person name="Satoh N."/>
            <person name="Yu J.K."/>
            <person name="Putnam N.H."/>
            <person name="Green R.E."/>
            <person name="Rokhsar D.S."/>
        </authorList>
    </citation>
    <scope>NUCLEOTIDE SEQUENCE [LARGE SCALE GENOMIC DNA]</scope>
    <source>
        <strain evidence="8">S238N-H82</strain>
    </source>
</reference>
<reference evidence="9" key="2">
    <citation type="submission" date="2025-08" db="UniProtKB">
        <authorList>
            <consortium name="RefSeq"/>
        </authorList>
    </citation>
    <scope>IDENTIFICATION</scope>
    <source>
        <strain evidence="9">S238N-H82</strain>
        <tissue evidence="9">Testes</tissue>
    </source>
</reference>
<dbReference type="CDD" id="cd00063">
    <property type="entry name" value="FN3"/>
    <property type="match status" value="1"/>
</dbReference>
<dbReference type="CDD" id="cd00054">
    <property type="entry name" value="EGF_CA"/>
    <property type="match status" value="1"/>
</dbReference>
<feature type="disulfide bond" evidence="3">
    <location>
        <begin position="238"/>
        <end position="247"/>
    </location>
</feature>
<dbReference type="InterPro" id="IPR007110">
    <property type="entry name" value="Ig-like_dom"/>
</dbReference>
<evidence type="ECO:0000256" key="4">
    <source>
        <dbReference type="SAM" id="Phobius"/>
    </source>
</evidence>
<dbReference type="InterPro" id="IPR001660">
    <property type="entry name" value="SAM"/>
</dbReference>
<dbReference type="SMART" id="SM00409">
    <property type="entry name" value="IG"/>
    <property type="match status" value="2"/>
</dbReference>
<dbReference type="Gene3D" id="2.170.300.10">
    <property type="entry name" value="Tie2 ligand-binding domain superfamily"/>
    <property type="match status" value="2"/>
</dbReference>
<dbReference type="PROSITE" id="PS50835">
    <property type="entry name" value="IG_LIKE"/>
    <property type="match status" value="2"/>
</dbReference>
<evidence type="ECO:0000256" key="3">
    <source>
        <dbReference type="PROSITE-ProRule" id="PRU00076"/>
    </source>
</evidence>
<dbReference type="SMART" id="SM00060">
    <property type="entry name" value="FN3"/>
    <property type="match status" value="1"/>
</dbReference>
<dbReference type="KEGG" id="bfo:118432217"/>
<dbReference type="InterPro" id="IPR003599">
    <property type="entry name" value="Ig_sub"/>
</dbReference>
<keyword evidence="4" id="KW-1133">Transmembrane helix</keyword>
<keyword evidence="1 3" id="KW-0245">EGF-like domain</keyword>
<dbReference type="PROSITE" id="PS00022">
    <property type="entry name" value="EGF_1"/>
    <property type="match status" value="2"/>
</dbReference>
<dbReference type="InterPro" id="IPR013761">
    <property type="entry name" value="SAM/pointed_sf"/>
</dbReference>
<gene>
    <name evidence="9" type="primary">LOC118432217</name>
</gene>
<keyword evidence="3" id="KW-1015">Disulfide bond</keyword>
<feature type="domain" description="Ig-like" evidence="6">
    <location>
        <begin position="124"/>
        <end position="186"/>
    </location>
</feature>
<evidence type="ECO:0000313" key="9">
    <source>
        <dbReference type="RefSeq" id="XP_035699639.1"/>
    </source>
</evidence>
<evidence type="ECO:0000313" key="8">
    <source>
        <dbReference type="Proteomes" id="UP000001554"/>
    </source>
</evidence>
<dbReference type="InterPro" id="IPR003598">
    <property type="entry name" value="Ig_sub2"/>
</dbReference>
<dbReference type="Gene3D" id="2.60.40.10">
    <property type="entry name" value="Immunoglobulins"/>
    <property type="match status" value="3"/>
</dbReference>
<feature type="domain" description="EGF-like" evidence="5">
    <location>
        <begin position="217"/>
        <end position="248"/>
    </location>
</feature>
<keyword evidence="4" id="KW-0472">Membrane</keyword>
<dbReference type="RefSeq" id="XP_035699639.1">
    <property type="nucleotide sequence ID" value="XM_035843746.1"/>
</dbReference>
<evidence type="ECO:0000259" key="7">
    <source>
        <dbReference type="PROSITE" id="PS50853"/>
    </source>
</evidence>
<dbReference type="Proteomes" id="UP000001554">
    <property type="component" value="Chromosome 15"/>
</dbReference>
<dbReference type="PANTHER" id="PTHR24043:SF8">
    <property type="entry name" value="EGF-LIKE DOMAIN-CONTAINING PROTEIN"/>
    <property type="match status" value="1"/>
</dbReference>
<feature type="domain" description="Fibronectin type-III" evidence="7">
    <location>
        <begin position="492"/>
        <end position="589"/>
    </location>
</feature>
<dbReference type="SMART" id="SM00408">
    <property type="entry name" value="IGc2"/>
    <property type="match status" value="2"/>
</dbReference>
<dbReference type="SMART" id="SM00454">
    <property type="entry name" value="SAM"/>
    <property type="match status" value="1"/>
</dbReference>
<dbReference type="PANTHER" id="PTHR24043">
    <property type="entry name" value="SCAVENGER RECEPTOR CLASS F"/>
    <property type="match status" value="1"/>
</dbReference>
<protein>
    <submittedName>
        <fullName evidence="9">Uncharacterized protein LOC118432217</fullName>
    </submittedName>
</protein>
<sequence length="750" mass="80431">MICFSKPIHKVFPFFSGVVDVTIVSKYQFFDEPADTWLYCYYTGSLINHQNGYQFGVEVNTGSGTVFTSRRGTGEISGRYNVRIYGDAGDFRVGAFSCRVRTPDNSQTEKAITFKMKSQADVWPVTFTVTANTGDPVTLQMVQKSNRTGTLVWRKGGVGGTVLTGQNGLNFTMASVRASDEGIYECYYQGDTDRKQGIMRLIVRGCTENKWGPPSCTGDCPVCYNGGVCDDNSGECVCPPGFHGQNCESACANNQIGTSCTRECEGGDCTGQLLCVMDPYGCSCAPGLMGIECNTGCPDGMYGAGCTQTCHCASGGSVCDVMTGACSSGGCEAGWEGSNCQTECDDGYYGNDCGESCGNCVTGTVCDKTNGNCPGCEEPWVGDTCKMIPATVSEGPESVTLVVENDTTFSCTGRGVPGPSVVWYHGEEIITPGNGIRIDVTDGGLVGEQHVIHSTLTITSVRRQHNGKYVCISSNVAGHETSQEATLVVQERPDDVTVNVTAVNSTTLHVTWIVGETGNLDILDSQVRYKRSDTEDWGDWESTGVSGAKGDVYIHSLQLAVMYDVQVRVHNLLGWSDPGSGRMGTTDETGPPESVSVASIIGGSVGAALLVVVLLTVGIICYRRRHAAERQDPIGGQIDLNMIKTDDPSDSASAENPTCTELHEYNSPYETPIYNITDLVTVDDVVEFLKAKGFGQYAAAFKRHKIDGVAVMYLNDAVLAELVPEIGPRVKLQKALQELKDNQTYTSLLN</sequence>
<feature type="domain" description="Ig-like" evidence="6">
    <location>
        <begin position="379"/>
        <end position="488"/>
    </location>
</feature>
<evidence type="ECO:0000259" key="6">
    <source>
        <dbReference type="PROSITE" id="PS50835"/>
    </source>
</evidence>
<evidence type="ECO:0000256" key="2">
    <source>
        <dbReference type="ARBA" id="ARBA00023319"/>
    </source>
</evidence>
<dbReference type="GO" id="GO:0030154">
    <property type="term" value="P:cell differentiation"/>
    <property type="evidence" value="ECO:0007669"/>
    <property type="project" value="UniProtKB-ARBA"/>
</dbReference>
<dbReference type="FunFam" id="2.170.300.10:FF:000003">
    <property type="entry name" value="tyrosine-protein kinase receptor Tie-1 isoform X1"/>
    <property type="match status" value="1"/>
</dbReference>
<dbReference type="AlphaFoldDB" id="A0A9J7MFA8"/>
<name>A0A9J7MFA8_BRAFL</name>
<dbReference type="OrthoDB" id="1668230at2759"/>
<dbReference type="InterPro" id="IPR013783">
    <property type="entry name" value="Ig-like_fold"/>
</dbReference>
<dbReference type="InterPro" id="IPR036179">
    <property type="entry name" value="Ig-like_dom_sf"/>
</dbReference>
<dbReference type="GO" id="GO:0005044">
    <property type="term" value="F:scavenger receptor activity"/>
    <property type="evidence" value="ECO:0000318"/>
    <property type="project" value="GO_Central"/>
</dbReference>
<dbReference type="Gene3D" id="1.10.150.50">
    <property type="entry name" value="Transcription Factor, Ets-1"/>
    <property type="match status" value="1"/>
</dbReference>
<dbReference type="SUPFAM" id="SSF48726">
    <property type="entry name" value="Immunoglobulin"/>
    <property type="match status" value="2"/>
</dbReference>
<dbReference type="InterPro" id="IPR036116">
    <property type="entry name" value="FN3_sf"/>
</dbReference>
<proteinExistence type="predicted"/>
<evidence type="ECO:0000259" key="5">
    <source>
        <dbReference type="PROSITE" id="PS50026"/>
    </source>
</evidence>
<dbReference type="Pfam" id="PF13927">
    <property type="entry name" value="Ig_3"/>
    <property type="match status" value="1"/>
</dbReference>
<dbReference type="InterPro" id="IPR042635">
    <property type="entry name" value="MEGF10/SREC1/2-like"/>
</dbReference>
<feature type="transmembrane region" description="Helical" evidence="4">
    <location>
        <begin position="600"/>
        <end position="622"/>
    </location>
</feature>
<dbReference type="PROSITE" id="PS50853">
    <property type="entry name" value="FN3"/>
    <property type="match status" value="1"/>
</dbReference>
<dbReference type="SUPFAM" id="SSF49265">
    <property type="entry name" value="Fibronectin type III"/>
    <property type="match status" value="1"/>
</dbReference>
<dbReference type="PROSITE" id="PS50026">
    <property type="entry name" value="EGF_3"/>
    <property type="match status" value="1"/>
</dbReference>
<accession>A0A9J7MFA8</accession>
<dbReference type="SMART" id="SM00181">
    <property type="entry name" value="EGF"/>
    <property type="match status" value="3"/>
</dbReference>
<organism evidence="8 9">
    <name type="scientific">Branchiostoma floridae</name>
    <name type="common">Florida lancelet</name>
    <name type="synonym">Amphioxus</name>
    <dbReference type="NCBI Taxonomy" id="7739"/>
    <lineage>
        <taxon>Eukaryota</taxon>
        <taxon>Metazoa</taxon>
        <taxon>Chordata</taxon>
        <taxon>Cephalochordata</taxon>
        <taxon>Leptocardii</taxon>
        <taxon>Amphioxiformes</taxon>
        <taxon>Branchiostomatidae</taxon>
        <taxon>Branchiostoma</taxon>
    </lineage>
</organism>
<keyword evidence="8" id="KW-1185">Reference proteome</keyword>
<evidence type="ECO:0000256" key="1">
    <source>
        <dbReference type="ARBA" id="ARBA00022536"/>
    </source>
</evidence>
<dbReference type="InterPro" id="IPR002049">
    <property type="entry name" value="LE_dom"/>
</dbReference>
<dbReference type="GeneID" id="118432217"/>
<dbReference type="InterPro" id="IPR000742">
    <property type="entry name" value="EGF"/>
</dbReference>
<keyword evidence="4" id="KW-0812">Transmembrane</keyword>
<dbReference type="SUPFAM" id="SSF47769">
    <property type="entry name" value="SAM/Pointed domain"/>
    <property type="match status" value="1"/>
</dbReference>
<dbReference type="CDD" id="cd09487">
    <property type="entry name" value="SAM_superfamily"/>
    <property type="match status" value="1"/>
</dbReference>
<dbReference type="InterPro" id="IPR003961">
    <property type="entry name" value="FN3_dom"/>
</dbReference>
<dbReference type="CDD" id="cd00055">
    <property type="entry name" value="EGF_Lam"/>
    <property type="match status" value="1"/>
</dbReference>
<comment type="caution">
    <text evidence="3">Lacks conserved residue(s) required for the propagation of feature annotation.</text>
</comment>
<keyword evidence="2" id="KW-0393">Immunoglobulin domain</keyword>